<comment type="caution">
    <text evidence="2">The sequence shown here is derived from an EMBL/GenBank/DDBJ whole genome shotgun (WGS) entry which is preliminary data.</text>
</comment>
<feature type="transmembrane region" description="Helical" evidence="1">
    <location>
        <begin position="137"/>
        <end position="156"/>
    </location>
</feature>
<dbReference type="Proteomes" id="UP001642409">
    <property type="component" value="Unassembled WGS sequence"/>
</dbReference>
<feature type="transmembrane region" description="Helical" evidence="1">
    <location>
        <begin position="287"/>
        <end position="309"/>
    </location>
</feature>
<accession>A0AA86PXE1</accession>
<dbReference type="AlphaFoldDB" id="A0AA86PXE1"/>
<feature type="transmembrane region" description="Helical" evidence="1">
    <location>
        <begin position="73"/>
        <end position="96"/>
    </location>
</feature>
<protein>
    <submittedName>
        <fullName evidence="2">Uncharacterized protein</fullName>
    </submittedName>
</protein>
<keyword evidence="1" id="KW-1133">Transmembrane helix</keyword>
<reference evidence="3 4" key="2">
    <citation type="submission" date="2024-07" db="EMBL/GenBank/DDBJ databases">
        <authorList>
            <person name="Akdeniz Z."/>
        </authorList>
    </citation>
    <scope>NUCLEOTIDE SEQUENCE [LARGE SCALE GENOMIC DNA]</scope>
</reference>
<dbReference type="EMBL" id="CATOUU010000710">
    <property type="protein sequence ID" value="CAI9943010.1"/>
    <property type="molecule type" value="Genomic_DNA"/>
</dbReference>
<sequence>MSNEVGLFFINVFAAYGPFNVINALWAQFAEFNNVLPEGDSLNSTVNLVYNIANLLCLFVMPFLHKCRKLNDFILLESMLILAVILLLLLGFLYKVTINNKISIVLLSVSFLSGIVGCFGVTYIFPTLSTSDKQKSAISIGLSLGGVTVNLISSIQQSTSTLLFSIQVFYIIASIIQVITIILVGWSRYLALNNKKRQQESEPLIEQVNDQAENQTKKQVQKIVSKYYGPMAIFCSSFFYYFATPNLFPYFSKNKSWRQTFNLLVSIFNFLGRLITITPITRYINRLEIIVCILVIFFIFEIIICFVHVHEAITATAISIHMFLAGYMSTIAYYGQVQKEEGDDIEDKIKANKQYQKNVSISNQIACLSASVCAFGFCKLIDYVK</sequence>
<reference evidence="2" key="1">
    <citation type="submission" date="2023-06" db="EMBL/GenBank/DDBJ databases">
        <authorList>
            <person name="Kurt Z."/>
        </authorList>
    </citation>
    <scope>NUCLEOTIDE SEQUENCE</scope>
</reference>
<evidence type="ECO:0000256" key="1">
    <source>
        <dbReference type="SAM" id="Phobius"/>
    </source>
</evidence>
<dbReference type="SUPFAM" id="SSF103473">
    <property type="entry name" value="MFS general substrate transporter"/>
    <property type="match status" value="1"/>
</dbReference>
<proteinExistence type="predicted"/>
<gene>
    <name evidence="2" type="ORF">HINF_LOCUS30655</name>
    <name evidence="3" type="ORF">HINF_LOCUS39502</name>
</gene>
<evidence type="ECO:0000313" key="2">
    <source>
        <dbReference type="EMBL" id="CAI9943010.1"/>
    </source>
</evidence>
<feature type="transmembrane region" description="Helical" evidence="1">
    <location>
        <begin position="227"/>
        <end position="243"/>
    </location>
</feature>
<feature type="transmembrane region" description="Helical" evidence="1">
    <location>
        <begin position="315"/>
        <end position="335"/>
    </location>
</feature>
<evidence type="ECO:0000313" key="3">
    <source>
        <dbReference type="EMBL" id="CAL6042252.1"/>
    </source>
</evidence>
<keyword evidence="1" id="KW-0472">Membrane</keyword>
<feature type="transmembrane region" description="Helical" evidence="1">
    <location>
        <begin position="168"/>
        <end position="191"/>
    </location>
</feature>
<feature type="transmembrane region" description="Helical" evidence="1">
    <location>
        <begin position="263"/>
        <end position="280"/>
    </location>
</feature>
<dbReference type="InterPro" id="IPR036259">
    <property type="entry name" value="MFS_trans_sf"/>
</dbReference>
<keyword evidence="1" id="KW-0812">Transmembrane</keyword>
<organism evidence="2">
    <name type="scientific">Hexamita inflata</name>
    <dbReference type="NCBI Taxonomy" id="28002"/>
    <lineage>
        <taxon>Eukaryota</taxon>
        <taxon>Metamonada</taxon>
        <taxon>Diplomonadida</taxon>
        <taxon>Hexamitidae</taxon>
        <taxon>Hexamitinae</taxon>
        <taxon>Hexamita</taxon>
    </lineage>
</organism>
<keyword evidence="4" id="KW-1185">Reference proteome</keyword>
<feature type="transmembrane region" description="Helical" evidence="1">
    <location>
        <begin position="7"/>
        <end position="27"/>
    </location>
</feature>
<dbReference type="EMBL" id="CAXDID020000153">
    <property type="protein sequence ID" value="CAL6042252.1"/>
    <property type="molecule type" value="Genomic_DNA"/>
</dbReference>
<feature type="transmembrane region" description="Helical" evidence="1">
    <location>
        <begin position="102"/>
        <end position="125"/>
    </location>
</feature>
<name>A0AA86PXE1_9EUKA</name>
<evidence type="ECO:0000313" key="4">
    <source>
        <dbReference type="Proteomes" id="UP001642409"/>
    </source>
</evidence>
<feature type="transmembrane region" description="Helical" evidence="1">
    <location>
        <begin position="47"/>
        <end position="64"/>
    </location>
</feature>